<dbReference type="FunFam" id="2.130.10.10:FF:000400">
    <property type="entry name" value="Elongator acetyltransferase complex subunit 2"/>
    <property type="match status" value="1"/>
</dbReference>
<dbReference type="AlphaFoldDB" id="A0AA35W875"/>
<dbReference type="GO" id="GO:0002098">
    <property type="term" value="P:tRNA wobble uridine modification"/>
    <property type="evidence" value="ECO:0007669"/>
    <property type="project" value="InterPro"/>
</dbReference>
<evidence type="ECO:0000313" key="13">
    <source>
        <dbReference type="Proteomes" id="UP001174909"/>
    </source>
</evidence>
<evidence type="ECO:0000256" key="10">
    <source>
        <dbReference type="ARBA" id="ARBA00023242"/>
    </source>
</evidence>
<keyword evidence="9" id="KW-0677">Repeat</keyword>
<evidence type="ECO:0000256" key="11">
    <source>
        <dbReference type="PROSITE-ProRule" id="PRU00221"/>
    </source>
</evidence>
<dbReference type="InterPro" id="IPR001680">
    <property type="entry name" value="WD40_rpt"/>
</dbReference>
<evidence type="ECO:0000256" key="1">
    <source>
        <dbReference type="ARBA" id="ARBA00004123"/>
    </source>
</evidence>
<dbReference type="PANTHER" id="PTHR44111">
    <property type="entry name" value="ELONGATOR COMPLEX PROTEIN 2"/>
    <property type="match status" value="1"/>
</dbReference>
<keyword evidence="8" id="KW-0819">tRNA processing</keyword>
<keyword evidence="7 11" id="KW-0853">WD repeat</keyword>
<sequence length="839" mass="92355">MHAELEYVSVGCSRTPHAVDWSGSGTVAYAAHETVALAREAEEGRGPARVFATLQGHSGRVNCVRWIPSLSSLSAELVSGGVDGKIIVWRKQKGGQFTVVQELSSHTASVNCVAGVYLLLSDREEGETPSIKTLIASASSDSTLKVWQRLNLDDEFSEVQSISFGRGFALCIDCCLLPSCSPVEPVLVTGGDDARVNIYIWNNGQFCRGLSVSGHKDWVRDVEVAREGRDLLLASCSQDASIRLWRICQQQQQDCKHKQQQEGEVEEELKLKGNTFCLSSGATVSVTLESVLIGHEDWVYSVCWWPRNSCHGTDQSDCSSADDCLQLLSSSIDKTVVLWKPDPVSGVWMEEVRVGEVGGNTLGFYGGLISPGGQLILAHDYQGGLHLWGREEKEEGEGGRSLDVWSSLPTIGGHFCGVQGLSWEPRGGAFLLSVSSDQTARLHAPWIRTGGEQRMWFEIARPQIHGYDMTCVAMTTSLQYTSGADEKVLRVFEAPANFVANLSRISREHLQKDGSDVPLGASVPSLGLSNKAVFTCRLRHHDVIGGEGSEGKKITKNPFADHVPSFQPVDLTEPPVEAHLLQNTLWPETQKLYGHGYEIYCAAASPDGRYVASACKATKAEHAVIRIWEVSSWKQLQPLHHHSLTVTHLTFSPSSLFLLATSRDRTWSLWKHVGTDKNPPFQLCCSLEKSSKLHSRVIWTASWAHDDSCFATGSRDKKVLLWKRGESEEVWSVQSPPLEFQHSVTALDFSPLPTRDSRHVLSVGLESGHILLYSCSLGTMEWNLALSLDPSICHTATVKQLSWKPHNRTEDGQPESGSVLASCSHDNSVKLFRIRFCTD</sequence>
<organism evidence="12 13">
    <name type="scientific">Geodia barretti</name>
    <name type="common">Barrett's horny sponge</name>
    <dbReference type="NCBI Taxonomy" id="519541"/>
    <lineage>
        <taxon>Eukaryota</taxon>
        <taxon>Metazoa</taxon>
        <taxon>Porifera</taxon>
        <taxon>Demospongiae</taxon>
        <taxon>Heteroscleromorpha</taxon>
        <taxon>Tetractinellida</taxon>
        <taxon>Astrophorina</taxon>
        <taxon>Geodiidae</taxon>
        <taxon>Geodia</taxon>
    </lineage>
</organism>
<keyword evidence="13" id="KW-1185">Reference proteome</keyword>
<keyword evidence="10" id="KW-0539">Nucleus</keyword>
<dbReference type="InterPro" id="IPR036322">
    <property type="entry name" value="WD40_repeat_dom_sf"/>
</dbReference>
<comment type="similarity">
    <text evidence="4">Belongs to the WD repeat ELP2 family.</text>
</comment>
<feature type="repeat" description="WD" evidence="11">
    <location>
        <begin position="639"/>
        <end position="671"/>
    </location>
</feature>
<evidence type="ECO:0000313" key="12">
    <source>
        <dbReference type="EMBL" id="CAI8001652.1"/>
    </source>
</evidence>
<evidence type="ECO:0000256" key="3">
    <source>
        <dbReference type="ARBA" id="ARBA00005043"/>
    </source>
</evidence>
<protein>
    <recommendedName>
        <fullName evidence="5">Elongator complex protein 2</fullName>
    </recommendedName>
</protein>
<accession>A0AA35W875</accession>
<dbReference type="PROSITE" id="PS50294">
    <property type="entry name" value="WD_REPEATS_REGION"/>
    <property type="match status" value="2"/>
</dbReference>
<comment type="pathway">
    <text evidence="3">tRNA modification; 5-methoxycarbonylmethyl-2-thiouridine-tRNA biosynthesis.</text>
</comment>
<dbReference type="PROSITE" id="PS50082">
    <property type="entry name" value="WD_REPEATS_2"/>
    <property type="match status" value="4"/>
</dbReference>
<dbReference type="InterPro" id="IPR037289">
    <property type="entry name" value="Elp2"/>
</dbReference>
<comment type="caution">
    <text evidence="12">The sequence shown here is derived from an EMBL/GenBank/DDBJ whole genome shotgun (WGS) entry which is preliminary data.</text>
</comment>
<feature type="repeat" description="WD" evidence="11">
    <location>
        <begin position="54"/>
        <end position="89"/>
    </location>
</feature>
<name>A0AA35W875_GEOBA</name>
<gene>
    <name evidence="12" type="ORF">GBAR_LOCUS3239</name>
</gene>
<dbReference type="SMART" id="SM00320">
    <property type="entry name" value="WD40"/>
    <property type="match status" value="10"/>
</dbReference>
<reference evidence="12" key="1">
    <citation type="submission" date="2023-03" db="EMBL/GenBank/DDBJ databases">
        <authorList>
            <person name="Steffen K."/>
            <person name="Cardenas P."/>
        </authorList>
    </citation>
    <scope>NUCLEOTIDE SEQUENCE</scope>
</reference>
<evidence type="ECO:0000256" key="8">
    <source>
        <dbReference type="ARBA" id="ARBA00022694"/>
    </source>
</evidence>
<evidence type="ECO:0000256" key="5">
    <source>
        <dbReference type="ARBA" id="ARBA00020267"/>
    </source>
</evidence>
<dbReference type="Gene3D" id="2.130.10.10">
    <property type="entry name" value="YVTN repeat-like/Quinoprotein amine dehydrogenase"/>
    <property type="match status" value="5"/>
</dbReference>
<dbReference type="GO" id="GO:0033588">
    <property type="term" value="C:elongator holoenzyme complex"/>
    <property type="evidence" value="ECO:0007669"/>
    <property type="project" value="InterPro"/>
</dbReference>
<proteinExistence type="inferred from homology"/>
<dbReference type="SUPFAM" id="SSF50978">
    <property type="entry name" value="WD40 repeat-like"/>
    <property type="match status" value="3"/>
</dbReference>
<feature type="repeat" description="WD" evidence="11">
    <location>
        <begin position="691"/>
        <end position="732"/>
    </location>
</feature>
<dbReference type="GO" id="GO:0005634">
    <property type="term" value="C:nucleus"/>
    <property type="evidence" value="ECO:0007669"/>
    <property type="project" value="UniProtKB-SubCell"/>
</dbReference>
<dbReference type="Proteomes" id="UP001174909">
    <property type="component" value="Unassembled WGS sequence"/>
</dbReference>
<feature type="repeat" description="WD" evidence="11">
    <location>
        <begin position="212"/>
        <end position="247"/>
    </location>
</feature>
<dbReference type="InterPro" id="IPR015943">
    <property type="entry name" value="WD40/YVTN_repeat-like_dom_sf"/>
</dbReference>
<dbReference type="GO" id="GO:0005737">
    <property type="term" value="C:cytoplasm"/>
    <property type="evidence" value="ECO:0007669"/>
    <property type="project" value="UniProtKB-SubCell"/>
</dbReference>
<evidence type="ECO:0000256" key="9">
    <source>
        <dbReference type="ARBA" id="ARBA00022737"/>
    </source>
</evidence>
<keyword evidence="6" id="KW-0963">Cytoplasm</keyword>
<evidence type="ECO:0000256" key="6">
    <source>
        <dbReference type="ARBA" id="ARBA00022490"/>
    </source>
</evidence>
<comment type="subcellular location">
    <subcellularLocation>
        <location evidence="2">Cytoplasm</location>
    </subcellularLocation>
    <subcellularLocation>
        <location evidence="1">Nucleus</location>
    </subcellularLocation>
</comment>
<evidence type="ECO:0000256" key="2">
    <source>
        <dbReference type="ARBA" id="ARBA00004496"/>
    </source>
</evidence>
<evidence type="ECO:0000256" key="4">
    <source>
        <dbReference type="ARBA" id="ARBA00005881"/>
    </source>
</evidence>
<evidence type="ECO:0000256" key="7">
    <source>
        <dbReference type="ARBA" id="ARBA00022574"/>
    </source>
</evidence>
<dbReference type="EMBL" id="CASHTH010000446">
    <property type="protein sequence ID" value="CAI8001652.1"/>
    <property type="molecule type" value="Genomic_DNA"/>
</dbReference>
<dbReference type="PANTHER" id="PTHR44111:SF1">
    <property type="entry name" value="ELONGATOR COMPLEX PROTEIN 2"/>
    <property type="match status" value="1"/>
</dbReference>
<dbReference type="Pfam" id="PF00400">
    <property type="entry name" value="WD40"/>
    <property type="match status" value="8"/>
</dbReference>